<dbReference type="InterPro" id="IPR010985">
    <property type="entry name" value="Ribbon_hlx_hlx"/>
</dbReference>
<dbReference type="PANTHER" id="PTHR34504:SF2">
    <property type="entry name" value="UPF0150 PROTEIN SSL0259"/>
    <property type="match status" value="1"/>
</dbReference>
<sequence>MKKEEKYSFKVHYSEEDEGYIAECPEFPGLSAFGETPSEAIQEAEIALELFIETYEEECKELPNPNLTKEYSGQIRVRLPKSLHARLAGMAEEEGVSLNTLMIQYLTEGFTTKKEQLSFKKMIDVFQKTSEIHRWNLGNIESKWIGQINPYIQGSIDVSTGIQESSFFDFTGLKESNKDNIEVV</sequence>
<dbReference type="InterPro" id="IPR035069">
    <property type="entry name" value="TTHA1013/TTHA0281-like"/>
</dbReference>
<dbReference type="InterPro" id="IPR013321">
    <property type="entry name" value="Arc_rbn_hlx_hlx"/>
</dbReference>
<name>A0A2N0VIH8_9BACT</name>
<proteinExistence type="predicted"/>
<dbReference type="SUPFAM" id="SSF143100">
    <property type="entry name" value="TTHA1013/TTHA0281-like"/>
    <property type="match status" value="1"/>
</dbReference>
<dbReference type="EMBL" id="PISP01000001">
    <property type="protein sequence ID" value="PKD43928.1"/>
    <property type="molecule type" value="Genomic_DNA"/>
</dbReference>
<evidence type="ECO:0000313" key="2">
    <source>
        <dbReference type="Proteomes" id="UP000233398"/>
    </source>
</evidence>
<gene>
    <name evidence="1" type="ORF">CWD77_00140</name>
</gene>
<dbReference type="PANTHER" id="PTHR34504">
    <property type="entry name" value="ANTITOXIN HICB"/>
    <property type="match status" value="1"/>
</dbReference>
<evidence type="ECO:0000313" key="1">
    <source>
        <dbReference type="EMBL" id="PKD43928.1"/>
    </source>
</evidence>
<dbReference type="SUPFAM" id="SSF47598">
    <property type="entry name" value="Ribbon-helix-helix"/>
    <property type="match status" value="1"/>
</dbReference>
<accession>A0A2N0VIH8</accession>
<protein>
    <recommendedName>
        <fullName evidence="3">Toxin-antitoxin system HicB family antitoxin</fullName>
    </recommendedName>
</protein>
<dbReference type="Gene3D" id="3.30.160.250">
    <property type="match status" value="1"/>
</dbReference>
<dbReference type="Proteomes" id="UP000233398">
    <property type="component" value="Unassembled WGS sequence"/>
</dbReference>
<dbReference type="Pfam" id="PF05534">
    <property type="entry name" value="HicB"/>
    <property type="match status" value="1"/>
</dbReference>
<reference evidence="1 2" key="1">
    <citation type="submission" date="2017-11" db="EMBL/GenBank/DDBJ databases">
        <title>Rhodohalobacter 15182 sp. nov., isolated from a salt lake.</title>
        <authorList>
            <person name="Han S."/>
        </authorList>
    </citation>
    <scope>NUCLEOTIDE SEQUENCE [LARGE SCALE GENOMIC DNA]</scope>
    <source>
        <strain evidence="1 2">15182</strain>
    </source>
</reference>
<evidence type="ECO:0008006" key="3">
    <source>
        <dbReference type="Google" id="ProtNLM"/>
    </source>
</evidence>
<dbReference type="Gene3D" id="1.10.1220.10">
    <property type="entry name" value="Met repressor-like"/>
    <property type="match status" value="1"/>
</dbReference>
<organism evidence="1 2">
    <name type="scientific">Rhodohalobacter barkolensis</name>
    <dbReference type="NCBI Taxonomy" id="2053187"/>
    <lineage>
        <taxon>Bacteria</taxon>
        <taxon>Pseudomonadati</taxon>
        <taxon>Balneolota</taxon>
        <taxon>Balneolia</taxon>
        <taxon>Balneolales</taxon>
        <taxon>Balneolaceae</taxon>
        <taxon>Rhodohalobacter</taxon>
    </lineage>
</organism>
<dbReference type="InterPro" id="IPR008651">
    <property type="entry name" value="Uncharacterised_HicB"/>
</dbReference>
<comment type="caution">
    <text evidence="1">The sequence shown here is derived from an EMBL/GenBank/DDBJ whole genome shotgun (WGS) entry which is preliminary data.</text>
</comment>
<dbReference type="AlphaFoldDB" id="A0A2N0VIH8"/>
<dbReference type="InterPro" id="IPR051404">
    <property type="entry name" value="TA_system_antitoxin"/>
</dbReference>
<dbReference type="RefSeq" id="WP_101071171.1">
    <property type="nucleotide sequence ID" value="NZ_PISP01000001.1"/>
</dbReference>
<keyword evidence="2" id="KW-1185">Reference proteome</keyword>
<dbReference type="GO" id="GO:0006355">
    <property type="term" value="P:regulation of DNA-templated transcription"/>
    <property type="evidence" value="ECO:0007669"/>
    <property type="project" value="InterPro"/>
</dbReference>
<dbReference type="OrthoDB" id="5297106at2"/>